<dbReference type="EMBL" id="JAGGKQ010000014">
    <property type="protein sequence ID" value="MBP1922933.1"/>
    <property type="molecule type" value="Genomic_DNA"/>
</dbReference>
<proteinExistence type="predicted"/>
<gene>
    <name evidence="1" type="ORF">J2751_001966</name>
</gene>
<dbReference type="OrthoDB" id="330911at2157"/>
<organism evidence="1 2">
    <name type="scientific">Halorubrum alkaliphilum</name>
    <dbReference type="NCBI Taxonomy" id="261290"/>
    <lineage>
        <taxon>Archaea</taxon>
        <taxon>Methanobacteriati</taxon>
        <taxon>Methanobacteriota</taxon>
        <taxon>Stenosarchaea group</taxon>
        <taxon>Halobacteria</taxon>
        <taxon>Halobacteriales</taxon>
        <taxon>Haloferacaceae</taxon>
        <taxon>Halorubrum</taxon>
    </lineage>
</organism>
<name>A0A8T4GFM8_9EURY</name>
<evidence type="ECO:0000313" key="1">
    <source>
        <dbReference type="EMBL" id="MBP1922933.1"/>
    </source>
</evidence>
<dbReference type="AlphaFoldDB" id="A0A8T4GFM8"/>
<comment type="caution">
    <text evidence="1">The sequence shown here is derived from an EMBL/GenBank/DDBJ whole genome shotgun (WGS) entry which is preliminary data.</text>
</comment>
<evidence type="ECO:0000313" key="2">
    <source>
        <dbReference type="Proteomes" id="UP000823588"/>
    </source>
</evidence>
<sequence length="218" mass="25007">MATNLAPTRTDVEIDTYALVIHEGGQDLYQYEKPTPWEEPEWIEKRQYDHGDVPPLNLEQTQVEQQTNGESLQWVTLYASELDADTEQVGSTSNDNNDSDNESYRGYVIRFSDGQMIPDEDETTQTTQEQNMGAAIDYLVREYDLIDEIEIPYLPSWARQNCTINSEEAHPNGDEMRGAYELTGGYYLYTSLNKKSKKDRINDLAGKVDLDPEFLGNW</sequence>
<accession>A0A8T4GFM8</accession>
<dbReference type="RefSeq" id="WP_209485550.1">
    <property type="nucleotide sequence ID" value="NZ_JAGGKQ010000014.1"/>
</dbReference>
<dbReference type="Proteomes" id="UP000823588">
    <property type="component" value="Unassembled WGS sequence"/>
</dbReference>
<keyword evidence="2" id="KW-1185">Reference proteome</keyword>
<reference evidence="1" key="1">
    <citation type="submission" date="2021-03" db="EMBL/GenBank/DDBJ databases">
        <title>Genomic Encyclopedia of Type Strains, Phase IV (KMG-IV): sequencing the most valuable type-strain genomes for metagenomic binning, comparative biology and taxonomic classification.</title>
        <authorList>
            <person name="Goeker M."/>
        </authorList>
    </citation>
    <scope>NUCLEOTIDE SEQUENCE</scope>
    <source>
        <strain evidence="1">DSM 23564</strain>
    </source>
</reference>
<protein>
    <submittedName>
        <fullName evidence="1">Uncharacterized protein</fullName>
    </submittedName>
</protein>